<dbReference type="AlphaFoldDB" id="A0A267MAY1"/>
<keyword evidence="3" id="KW-0813">Transport</keyword>
<evidence type="ECO:0000256" key="2">
    <source>
        <dbReference type="ARBA" id="ARBA00007998"/>
    </source>
</evidence>
<feature type="transmembrane region" description="Helical" evidence="8">
    <location>
        <begin position="40"/>
        <end position="60"/>
    </location>
</feature>
<dbReference type="OrthoDB" id="1894268at2"/>
<reference evidence="9 10" key="1">
    <citation type="submission" date="2017-06" db="EMBL/GenBank/DDBJ databases">
        <title>Draft genome sequence of anaerobic fermentative bacterium Anaeromicrobium sediminis DY2726D isolated from West Pacific Ocean sediments.</title>
        <authorList>
            <person name="Zeng X."/>
        </authorList>
    </citation>
    <scope>NUCLEOTIDE SEQUENCE [LARGE SCALE GENOMIC DNA]</scope>
    <source>
        <strain evidence="9 10">DY2726D</strain>
    </source>
</reference>
<evidence type="ECO:0000256" key="3">
    <source>
        <dbReference type="ARBA" id="ARBA00022448"/>
    </source>
</evidence>
<evidence type="ECO:0000256" key="5">
    <source>
        <dbReference type="ARBA" id="ARBA00022692"/>
    </source>
</evidence>
<evidence type="ECO:0000256" key="7">
    <source>
        <dbReference type="ARBA" id="ARBA00023136"/>
    </source>
</evidence>
<name>A0A267MAY1_9FIRM</name>
<feature type="transmembrane region" description="Helical" evidence="8">
    <location>
        <begin position="308"/>
        <end position="326"/>
    </location>
</feature>
<keyword evidence="5 8" id="KW-0812">Transmembrane</keyword>
<evidence type="ECO:0000256" key="8">
    <source>
        <dbReference type="SAM" id="Phobius"/>
    </source>
</evidence>
<feature type="transmembrane region" description="Helical" evidence="8">
    <location>
        <begin position="332"/>
        <end position="354"/>
    </location>
</feature>
<feature type="transmembrane region" description="Helical" evidence="8">
    <location>
        <begin position="146"/>
        <end position="163"/>
    </location>
</feature>
<evidence type="ECO:0000256" key="4">
    <source>
        <dbReference type="ARBA" id="ARBA00022544"/>
    </source>
</evidence>
<sequence length="364" mass="41461">MLKEHLTNSQISFIIFGVIVGYGIMPLTKDIVEKSGTGGWFALLIAIVIAIIFTYIFTYLGYVHENKTIDEYSEVLTGKFITYIFISIYIIYYFFAFTITTRIVSEAVKLSILIKTPIWTLNLLIFLISYYAVIKGLKSIARLCEIYGVVIIIGLLVTIVSLFTQGKLINLQPFFVVEDIKTYFKAIPVTIGPLMGMELIGIIPLHRKINNKKIFKYTVFMVAFIGILYILEVEACVTIMGHSVIHYKAALLAAVRRTEIKAFEFLSRLDGIVIAFWLMSVFCTITLWAYGTVFFIHKYCRKMKFNRVAFIVIALSFIVSMIPKTINQAEEVYKYIGYMGFVAAGVIPIILLIITKIKKYDIKS</sequence>
<feature type="transmembrane region" description="Helical" evidence="8">
    <location>
        <begin position="214"/>
        <end position="231"/>
    </location>
</feature>
<dbReference type="InterPro" id="IPR004761">
    <property type="entry name" value="Spore_GerAB"/>
</dbReference>
<evidence type="ECO:0000313" key="9">
    <source>
        <dbReference type="EMBL" id="PAB56719.1"/>
    </source>
</evidence>
<feature type="transmembrane region" description="Helical" evidence="8">
    <location>
        <begin position="183"/>
        <end position="202"/>
    </location>
</feature>
<organism evidence="9 10">
    <name type="scientific">Anaeromicrobium sediminis</name>
    <dbReference type="NCBI Taxonomy" id="1478221"/>
    <lineage>
        <taxon>Bacteria</taxon>
        <taxon>Bacillati</taxon>
        <taxon>Bacillota</taxon>
        <taxon>Clostridia</taxon>
        <taxon>Peptostreptococcales</taxon>
        <taxon>Thermotaleaceae</taxon>
        <taxon>Anaeromicrobium</taxon>
    </lineage>
</organism>
<dbReference type="GO" id="GO:0009847">
    <property type="term" value="P:spore germination"/>
    <property type="evidence" value="ECO:0007669"/>
    <property type="project" value="InterPro"/>
</dbReference>
<dbReference type="EMBL" id="NIBG01000032">
    <property type="protein sequence ID" value="PAB56719.1"/>
    <property type="molecule type" value="Genomic_DNA"/>
</dbReference>
<gene>
    <name evidence="9" type="ORF">CCE28_20435</name>
</gene>
<keyword evidence="6 8" id="KW-1133">Transmembrane helix</keyword>
<feature type="transmembrane region" description="Helical" evidence="8">
    <location>
        <begin position="80"/>
        <end position="104"/>
    </location>
</feature>
<feature type="transmembrane region" description="Helical" evidence="8">
    <location>
        <begin position="274"/>
        <end position="296"/>
    </location>
</feature>
<keyword evidence="10" id="KW-1185">Reference proteome</keyword>
<keyword evidence="4" id="KW-0309">Germination</keyword>
<feature type="transmembrane region" description="Helical" evidence="8">
    <location>
        <begin position="12"/>
        <end position="28"/>
    </location>
</feature>
<evidence type="ECO:0000256" key="1">
    <source>
        <dbReference type="ARBA" id="ARBA00004141"/>
    </source>
</evidence>
<proteinExistence type="inferred from homology"/>
<dbReference type="Proteomes" id="UP000216024">
    <property type="component" value="Unassembled WGS sequence"/>
</dbReference>
<accession>A0A267MAY1</accession>
<dbReference type="PANTHER" id="PTHR34975">
    <property type="entry name" value="SPORE GERMINATION PROTEIN A2"/>
    <property type="match status" value="1"/>
</dbReference>
<dbReference type="PANTHER" id="PTHR34975:SF2">
    <property type="entry name" value="SPORE GERMINATION PROTEIN A2"/>
    <property type="match status" value="1"/>
</dbReference>
<evidence type="ECO:0000256" key="6">
    <source>
        <dbReference type="ARBA" id="ARBA00022989"/>
    </source>
</evidence>
<evidence type="ECO:0000313" key="10">
    <source>
        <dbReference type="Proteomes" id="UP000216024"/>
    </source>
</evidence>
<dbReference type="NCBIfam" id="TIGR00912">
    <property type="entry name" value="2A0309"/>
    <property type="match status" value="1"/>
</dbReference>
<protein>
    <submittedName>
        <fullName evidence="9">Uncharacterized protein</fullName>
    </submittedName>
</protein>
<comment type="similarity">
    <text evidence="2">Belongs to the amino acid-polyamine-organocation (APC) superfamily. Spore germination protein (SGP) (TC 2.A.3.9) family.</text>
</comment>
<comment type="subcellular location">
    <subcellularLocation>
        <location evidence="1">Membrane</location>
        <topology evidence="1">Multi-pass membrane protein</topology>
    </subcellularLocation>
</comment>
<keyword evidence="7 8" id="KW-0472">Membrane</keyword>
<feature type="transmembrane region" description="Helical" evidence="8">
    <location>
        <begin position="116"/>
        <end position="134"/>
    </location>
</feature>
<dbReference type="GO" id="GO:0016020">
    <property type="term" value="C:membrane"/>
    <property type="evidence" value="ECO:0007669"/>
    <property type="project" value="UniProtKB-SubCell"/>
</dbReference>
<dbReference type="Pfam" id="PF03845">
    <property type="entry name" value="Spore_permease"/>
    <property type="match status" value="1"/>
</dbReference>
<comment type="caution">
    <text evidence="9">The sequence shown here is derived from an EMBL/GenBank/DDBJ whole genome shotgun (WGS) entry which is preliminary data.</text>
</comment>
<dbReference type="Gene3D" id="1.20.1740.10">
    <property type="entry name" value="Amino acid/polyamine transporter I"/>
    <property type="match status" value="1"/>
</dbReference>